<keyword evidence="5" id="KW-0805">Transcription regulation</keyword>
<dbReference type="PANTHER" id="PTHR46481">
    <property type="entry name" value="ZINC FINGER BED DOMAIN-CONTAINING PROTEIN 4"/>
    <property type="match status" value="1"/>
</dbReference>
<keyword evidence="4" id="KW-0862">Zinc</keyword>
<proteinExistence type="predicted"/>
<protein>
    <recommendedName>
        <fullName evidence="9">BED-type domain-containing protein</fullName>
    </recommendedName>
</protein>
<comment type="subcellular location">
    <subcellularLocation>
        <location evidence="1">Nucleus</location>
    </subcellularLocation>
</comment>
<evidence type="ECO:0000256" key="2">
    <source>
        <dbReference type="ARBA" id="ARBA00022723"/>
    </source>
</evidence>
<keyword evidence="7" id="KW-0539">Nucleus</keyword>
<organism evidence="10 11">
    <name type="scientific">Allacma fusca</name>
    <dbReference type="NCBI Taxonomy" id="39272"/>
    <lineage>
        <taxon>Eukaryota</taxon>
        <taxon>Metazoa</taxon>
        <taxon>Ecdysozoa</taxon>
        <taxon>Arthropoda</taxon>
        <taxon>Hexapoda</taxon>
        <taxon>Collembola</taxon>
        <taxon>Symphypleona</taxon>
        <taxon>Sminthuridae</taxon>
        <taxon>Allacma</taxon>
    </lineage>
</organism>
<gene>
    <name evidence="10" type="ORF">AFUS01_LOCUS10997</name>
</gene>
<evidence type="ECO:0000256" key="8">
    <source>
        <dbReference type="PROSITE-ProRule" id="PRU00027"/>
    </source>
</evidence>
<evidence type="ECO:0000259" key="9">
    <source>
        <dbReference type="PROSITE" id="PS50808"/>
    </source>
</evidence>
<evidence type="ECO:0000256" key="4">
    <source>
        <dbReference type="ARBA" id="ARBA00022833"/>
    </source>
</evidence>
<dbReference type="PANTHER" id="PTHR46481:SF10">
    <property type="entry name" value="ZINC FINGER BED DOMAIN-CONTAINING PROTEIN 39"/>
    <property type="match status" value="1"/>
</dbReference>
<evidence type="ECO:0000256" key="1">
    <source>
        <dbReference type="ARBA" id="ARBA00004123"/>
    </source>
</evidence>
<reference evidence="10" key="1">
    <citation type="submission" date="2021-06" db="EMBL/GenBank/DDBJ databases">
        <authorList>
            <person name="Hodson N. C."/>
            <person name="Mongue J. A."/>
            <person name="Jaron S. K."/>
        </authorList>
    </citation>
    <scope>NUCLEOTIDE SEQUENCE</scope>
</reference>
<dbReference type="OrthoDB" id="2438421at2759"/>
<dbReference type="AlphaFoldDB" id="A0A8J2JMX7"/>
<evidence type="ECO:0000313" key="10">
    <source>
        <dbReference type="EMBL" id="CAG7721807.1"/>
    </source>
</evidence>
<keyword evidence="6" id="KW-0804">Transcription</keyword>
<dbReference type="PROSITE" id="PS50808">
    <property type="entry name" value="ZF_BED"/>
    <property type="match status" value="1"/>
</dbReference>
<dbReference type="Proteomes" id="UP000708208">
    <property type="component" value="Unassembled WGS sequence"/>
</dbReference>
<evidence type="ECO:0000313" key="11">
    <source>
        <dbReference type="Proteomes" id="UP000708208"/>
    </source>
</evidence>
<evidence type="ECO:0000256" key="7">
    <source>
        <dbReference type="ARBA" id="ARBA00023242"/>
    </source>
</evidence>
<dbReference type="EMBL" id="CAJVCH010083057">
    <property type="protein sequence ID" value="CAG7721807.1"/>
    <property type="molecule type" value="Genomic_DNA"/>
</dbReference>
<accession>A0A8J2JMX7</accession>
<feature type="domain" description="BED-type" evidence="9">
    <location>
        <begin position="87"/>
        <end position="122"/>
    </location>
</feature>
<evidence type="ECO:0000256" key="6">
    <source>
        <dbReference type="ARBA" id="ARBA00023163"/>
    </source>
</evidence>
<dbReference type="InterPro" id="IPR052035">
    <property type="entry name" value="ZnF_BED_domain_contain"/>
</dbReference>
<dbReference type="GO" id="GO:0005634">
    <property type="term" value="C:nucleus"/>
    <property type="evidence" value="ECO:0007669"/>
    <property type="project" value="UniProtKB-SubCell"/>
</dbReference>
<evidence type="ECO:0000256" key="3">
    <source>
        <dbReference type="ARBA" id="ARBA00022771"/>
    </source>
</evidence>
<dbReference type="GO" id="GO:0008270">
    <property type="term" value="F:zinc ion binding"/>
    <property type="evidence" value="ECO:0007669"/>
    <property type="project" value="UniProtKB-KW"/>
</dbReference>
<name>A0A8J2JMX7_9HEXA</name>
<dbReference type="Pfam" id="PF02892">
    <property type="entry name" value="zf-BED"/>
    <property type="match status" value="1"/>
</dbReference>
<dbReference type="InterPro" id="IPR003656">
    <property type="entry name" value="Znf_BED"/>
</dbReference>
<keyword evidence="3 8" id="KW-0863">Zinc-finger</keyword>
<keyword evidence="11" id="KW-1185">Reference proteome</keyword>
<comment type="caution">
    <text evidence="10">The sequence shown here is derived from an EMBL/GenBank/DDBJ whole genome shotgun (WGS) entry which is preliminary data.</text>
</comment>
<keyword evidence="2" id="KW-0479">Metal-binding</keyword>
<sequence length="214" mass="24187">MLSIKRKSKEQCESSQAIKTRKTNLEEVVIEPEDFPEMPAGVIIKRRNNYEINCKISKEAFSYSGHKIQITTGVTDKEKELGIVANCKFCNRNLVYQGPSKGGTSNLIRHLKNSHAQDLEKIQALVAKDIKGEQTVMKSWITGQTGKTYNSNDPIQRKFTKSLLFCIAKDKLPFNVVNGTGFKNMIHTLDPGLHIPSRTTIQRNFKKECEKKAS</sequence>
<evidence type="ECO:0000256" key="5">
    <source>
        <dbReference type="ARBA" id="ARBA00023015"/>
    </source>
</evidence>
<dbReference type="GO" id="GO:0003677">
    <property type="term" value="F:DNA binding"/>
    <property type="evidence" value="ECO:0007669"/>
    <property type="project" value="InterPro"/>
</dbReference>